<keyword evidence="3" id="KW-0812">Transmembrane</keyword>
<dbReference type="AlphaFoldDB" id="A0A0W1AX33"/>
<dbReference type="InterPro" id="IPR004474">
    <property type="entry name" value="LytR_CpsA_psr"/>
</dbReference>
<proteinExistence type="inferred from homology"/>
<comment type="caution">
    <text evidence="5">The sequence shown here is derived from an EMBL/GenBank/DDBJ whole genome shotgun (WGS) entry which is preliminary data.</text>
</comment>
<comment type="similarity">
    <text evidence="1">Belongs to the LytR/CpsA/Psr (LCP) family.</text>
</comment>
<dbReference type="Proteomes" id="UP000054709">
    <property type="component" value="Unassembled WGS sequence"/>
</dbReference>
<organism evidence="5 6">
    <name type="scientific">Paenibacillus etheri</name>
    <dbReference type="NCBI Taxonomy" id="1306852"/>
    <lineage>
        <taxon>Bacteria</taxon>
        <taxon>Bacillati</taxon>
        <taxon>Bacillota</taxon>
        <taxon>Bacilli</taxon>
        <taxon>Bacillales</taxon>
        <taxon>Paenibacillaceae</taxon>
        <taxon>Paenibacillus</taxon>
    </lineage>
</organism>
<evidence type="ECO:0000313" key="6">
    <source>
        <dbReference type="Proteomes" id="UP000054709"/>
    </source>
</evidence>
<dbReference type="PANTHER" id="PTHR33392">
    <property type="entry name" value="POLYISOPRENYL-TEICHOIC ACID--PEPTIDOGLYCAN TEICHOIC ACID TRANSFERASE TAGU"/>
    <property type="match status" value="1"/>
</dbReference>
<protein>
    <recommendedName>
        <fullName evidence="4">Cell envelope-related transcriptional attenuator domain-containing protein</fullName>
    </recommendedName>
</protein>
<keyword evidence="3" id="KW-1133">Transmembrane helix</keyword>
<dbReference type="EMBL" id="LCZJ02000025">
    <property type="protein sequence ID" value="KTD85929.1"/>
    <property type="molecule type" value="Genomic_DNA"/>
</dbReference>
<keyword evidence="6" id="KW-1185">Reference proteome</keyword>
<sequence>MMKPFMGKWKKTLRLQGKSDRSFTRKQIVMRRIGGFALIGFLIVIIVGGIWIRGVLNPEKRFQKAVLNPLTIPGSKVSVVPVGKTQSDGTSNGPVNSDGAVLPSTESTASPSASDKKTSSFNVVLIGTDTWGGEISRADTIMVVHVIPEQRKVNIVSVPRDTKVYVQNVGYTKINHAHIVGESKGGNEQGTLTLIQAVSDFMNIPIHHYIKTNFSGVRDFIDSIGGIDMVINQDVSITPEITIKKGEQHLDGVHALYLARARYSTPNGDFSRQEEQFNIVRAVANKLLSPEHLPDLAGLLLHEKKDIIDTSFSDSDLLSLAWLFKGIASEDFQYEQIPGNNSSGVDPLVGTKVYYWSADLKQVNSLKERLFTD</sequence>
<name>A0A0W1AX33_9BACL</name>
<dbReference type="InterPro" id="IPR050922">
    <property type="entry name" value="LytR/CpsA/Psr_CW_biosynth"/>
</dbReference>
<evidence type="ECO:0000256" key="3">
    <source>
        <dbReference type="SAM" id="Phobius"/>
    </source>
</evidence>
<dbReference type="NCBIfam" id="TIGR00350">
    <property type="entry name" value="lytR_cpsA_psr"/>
    <property type="match status" value="1"/>
</dbReference>
<accession>A0A0W1AX33</accession>
<dbReference type="OrthoDB" id="27330at2"/>
<dbReference type="Pfam" id="PF03816">
    <property type="entry name" value="LytR_cpsA_psr"/>
    <property type="match status" value="1"/>
</dbReference>
<feature type="transmembrane region" description="Helical" evidence="3">
    <location>
        <begin position="33"/>
        <end position="52"/>
    </location>
</feature>
<evidence type="ECO:0000313" key="5">
    <source>
        <dbReference type="EMBL" id="KTD85929.1"/>
    </source>
</evidence>
<reference evidence="5 6" key="1">
    <citation type="journal article" date="2015" name="Int. Biodeterior. Biodegradation">
        <title>Physiological and genetic screening methods for the isolation of methyl tert-butyl ether-degrading bacteria for bioremediation purposes.</title>
        <authorList>
            <person name="Guisado I.M."/>
            <person name="Purswani J."/>
            <person name="Gonzalez Lopez J."/>
            <person name="Pozo C."/>
        </authorList>
    </citation>
    <scope>NUCLEOTIDE SEQUENCE [LARGE SCALE GENOMIC DNA]</scope>
    <source>
        <strain evidence="5 6">SH7</strain>
    </source>
</reference>
<keyword evidence="3" id="KW-0472">Membrane</keyword>
<evidence type="ECO:0000256" key="1">
    <source>
        <dbReference type="ARBA" id="ARBA00006068"/>
    </source>
</evidence>
<dbReference type="Gene3D" id="3.40.630.190">
    <property type="entry name" value="LCP protein"/>
    <property type="match status" value="1"/>
</dbReference>
<evidence type="ECO:0000259" key="4">
    <source>
        <dbReference type="Pfam" id="PF03816"/>
    </source>
</evidence>
<feature type="region of interest" description="Disordered" evidence="2">
    <location>
        <begin position="81"/>
        <end position="116"/>
    </location>
</feature>
<feature type="compositionally biased region" description="Low complexity" evidence="2">
    <location>
        <begin position="103"/>
        <end position="113"/>
    </location>
</feature>
<gene>
    <name evidence="5" type="ORF">UQ64_17705</name>
</gene>
<feature type="compositionally biased region" description="Polar residues" evidence="2">
    <location>
        <begin position="84"/>
        <end position="95"/>
    </location>
</feature>
<evidence type="ECO:0000256" key="2">
    <source>
        <dbReference type="SAM" id="MobiDB-lite"/>
    </source>
</evidence>
<feature type="domain" description="Cell envelope-related transcriptional attenuator" evidence="4">
    <location>
        <begin position="137"/>
        <end position="288"/>
    </location>
</feature>
<dbReference type="PANTHER" id="PTHR33392:SF6">
    <property type="entry name" value="POLYISOPRENYL-TEICHOIC ACID--PEPTIDOGLYCAN TEICHOIC ACID TRANSFERASE TAGU"/>
    <property type="match status" value="1"/>
</dbReference>